<protein>
    <recommendedName>
        <fullName evidence="5">PKD domain-containing protein</fullName>
    </recommendedName>
</protein>
<dbReference type="AlphaFoldDB" id="A0A1F6CYK5"/>
<dbReference type="InterPro" id="IPR022409">
    <property type="entry name" value="PKD/Chitinase_dom"/>
</dbReference>
<dbReference type="GO" id="GO:0009055">
    <property type="term" value="F:electron transfer activity"/>
    <property type="evidence" value="ECO:0007669"/>
    <property type="project" value="InterPro"/>
</dbReference>
<feature type="domain" description="PKD" evidence="5">
    <location>
        <begin position="585"/>
        <end position="671"/>
    </location>
</feature>
<comment type="caution">
    <text evidence="6">The sequence shown here is derived from an EMBL/GenBank/DDBJ whole genome shotgun (WGS) entry which is preliminary data.</text>
</comment>
<feature type="signal peptide" evidence="4">
    <location>
        <begin position="1"/>
        <end position="28"/>
    </location>
</feature>
<name>A0A1F6CYK5_9BACT</name>
<dbReference type="EMBL" id="MFKT01000001">
    <property type="protein sequence ID" value="OGG54248.1"/>
    <property type="molecule type" value="Genomic_DNA"/>
</dbReference>
<dbReference type="Pfam" id="PF00127">
    <property type="entry name" value="Copper-bind"/>
    <property type="match status" value="1"/>
</dbReference>
<dbReference type="Pfam" id="PF01471">
    <property type="entry name" value="PG_binding_1"/>
    <property type="match status" value="1"/>
</dbReference>
<dbReference type="SUPFAM" id="SSF47090">
    <property type="entry name" value="PGBD-like"/>
    <property type="match status" value="1"/>
</dbReference>
<dbReference type="Proteomes" id="UP000176863">
    <property type="component" value="Unassembled WGS sequence"/>
</dbReference>
<dbReference type="STRING" id="1798480.A2851_01120"/>
<dbReference type="Gene3D" id="2.60.40.10">
    <property type="entry name" value="Immunoglobulins"/>
    <property type="match status" value="5"/>
</dbReference>
<reference evidence="6 7" key="1">
    <citation type="journal article" date="2016" name="Nat. Commun.">
        <title>Thousands of microbial genomes shed light on interconnected biogeochemical processes in an aquifer system.</title>
        <authorList>
            <person name="Anantharaman K."/>
            <person name="Brown C.T."/>
            <person name="Hug L.A."/>
            <person name="Sharon I."/>
            <person name="Castelle C.J."/>
            <person name="Probst A.J."/>
            <person name="Thomas B.C."/>
            <person name="Singh A."/>
            <person name="Wilkins M.J."/>
            <person name="Karaoz U."/>
            <person name="Brodie E.L."/>
            <person name="Williams K.H."/>
            <person name="Hubbard S.S."/>
            <person name="Banfield J.F."/>
        </authorList>
    </citation>
    <scope>NUCLEOTIDE SEQUENCE [LARGE SCALE GENOMIC DNA]</scope>
</reference>
<sequence length="777" mass="77445">MRYVVRIPALAACLAAFLFLFLPHASFAATVTVTMGANSFSPKNITVNSGDTVTWVNSSSMAHTATADNGSFDSGTVAAGQSYGAIFNAPGIYAYYCKLHGSPGGISMAGTITVVAGATPTSGAVGAPPSASGLQAQAQALLNQIAALKQQLGYGGTSGTAITTTSGSGISTYSAACPLIGRNLSQGASGDDVSRLQQFLAQDTAVYPEAIVSGYYGSLTQTAVQRWQAKYNIVSSGTPSSTGYGVVGPRTAAAIAIICAGGSINGISATAVSPPPASVSGVVSVTPIVGDAPLTVNVTATLNTAGSCAGGLYTLDFGDGAPVQQITVPAGNCGQLSQTYPHTFRYGGSYSITLSAGVHRQSATVTVTGPAAPPPRKTTPGLPKESFKVSPTSGTTPLTVTFSGVVNSNDAGFCNGGCASVLDFGDGTSGTVDLPASVGGWLEYSITHTYTTAGGFKTTLYQGGAGVSQPKVGSATIVVSVGTPSFSAIPASGPSPLAVGFSATGLSPSGLYGINYADGTAIARFTGSAAPGTQSPWTHTYSTPGTFSAQLLSYQASTSGCQGSCASTPTVIGTVPVNVSGTPAGSAALSVYPTSGVAPVNVSFTANISPTSGTHSINFGDGSPAQTFGCATGSTCATHWQINHTYATGGTFVARLSTGSGSQVGAATVTVSGGSTNPTNPTNPPNSYPYNPPLLSGGSDSLSFNVQFDLPSSCTGYDLSWGDGTSHVVQSDGGSSCAQSIATPSLSHTYSSEGSYTIVLKRGPTLSQINDIEITTQ</sequence>
<dbReference type="InterPro" id="IPR036366">
    <property type="entry name" value="PGBDSf"/>
</dbReference>
<dbReference type="InterPro" id="IPR035986">
    <property type="entry name" value="PKD_dom_sf"/>
</dbReference>
<dbReference type="Gene3D" id="2.60.40.420">
    <property type="entry name" value="Cupredoxins - blue copper proteins"/>
    <property type="match status" value="1"/>
</dbReference>
<evidence type="ECO:0000313" key="6">
    <source>
        <dbReference type="EMBL" id="OGG54248.1"/>
    </source>
</evidence>
<feature type="chain" id="PRO_5009523652" description="PKD domain-containing protein" evidence="4">
    <location>
        <begin position="29"/>
        <end position="777"/>
    </location>
</feature>
<gene>
    <name evidence="6" type="ORF">A2851_01120</name>
</gene>
<feature type="region of interest" description="Disordered" evidence="3">
    <location>
        <begin position="366"/>
        <end position="390"/>
    </location>
</feature>
<evidence type="ECO:0000259" key="5">
    <source>
        <dbReference type="PROSITE" id="PS50093"/>
    </source>
</evidence>
<evidence type="ECO:0000256" key="4">
    <source>
        <dbReference type="SAM" id="SignalP"/>
    </source>
</evidence>
<dbReference type="InterPro" id="IPR052721">
    <property type="entry name" value="ET_Amicyanin"/>
</dbReference>
<feature type="domain" description="PKD" evidence="5">
    <location>
        <begin position="482"/>
        <end position="551"/>
    </location>
</feature>
<dbReference type="PROSITE" id="PS50093">
    <property type="entry name" value="PKD"/>
    <property type="match status" value="3"/>
</dbReference>
<dbReference type="InterPro" id="IPR000923">
    <property type="entry name" value="BlueCu_1"/>
</dbReference>
<dbReference type="InterPro" id="IPR036365">
    <property type="entry name" value="PGBD-like_sf"/>
</dbReference>
<organism evidence="6 7">
    <name type="scientific">Candidatus Kaiserbacteria bacterium RIFCSPHIGHO2_01_FULL_53_29</name>
    <dbReference type="NCBI Taxonomy" id="1798480"/>
    <lineage>
        <taxon>Bacteria</taxon>
        <taxon>Candidatus Kaiseribacteriota</taxon>
    </lineage>
</organism>
<proteinExistence type="predicted"/>
<dbReference type="InterPro" id="IPR002477">
    <property type="entry name" value="Peptidoglycan-bd-like"/>
</dbReference>
<feature type="compositionally biased region" description="Pro residues" evidence="3">
    <location>
        <begin position="681"/>
        <end position="691"/>
    </location>
</feature>
<dbReference type="InterPro" id="IPR000601">
    <property type="entry name" value="PKD_dom"/>
</dbReference>
<accession>A0A1F6CYK5</accession>
<dbReference type="SUPFAM" id="SSF49503">
    <property type="entry name" value="Cupredoxins"/>
    <property type="match status" value="1"/>
</dbReference>
<keyword evidence="2" id="KW-0186">Copper</keyword>
<dbReference type="PANTHER" id="PTHR36507">
    <property type="entry name" value="BLL1555 PROTEIN"/>
    <property type="match status" value="1"/>
</dbReference>
<keyword evidence="1" id="KW-0479">Metal-binding</keyword>
<dbReference type="GO" id="GO:0005507">
    <property type="term" value="F:copper ion binding"/>
    <property type="evidence" value="ECO:0007669"/>
    <property type="project" value="InterPro"/>
</dbReference>
<feature type="region of interest" description="Disordered" evidence="3">
    <location>
        <begin position="667"/>
        <end position="691"/>
    </location>
</feature>
<dbReference type="PANTHER" id="PTHR36507:SF1">
    <property type="entry name" value="BLL1555 PROTEIN"/>
    <property type="match status" value="1"/>
</dbReference>
<dbReference type="Gene3D" id="1.10.101.10">
    <property type="entry name" value="PGBD-like superfamily/PGBD"/>
    <property type="match status" value="1"/>
</dbReference>
<evidence type="ECO:0000313" key="7">
    <source>
        <dbReference type="Proteomes" id="UP000176863"/>
    </source>
</evidence>
<evidence type="ECO:0000256" key="3">
    <source>
        <dbReference type="SAM" id="MobiDB-lite"/>
    </source>
</evidence>
<evidence type="ECO:0000256" key="2">
    <source>
        <dbReference type="ARBA" id="ARBA00023008"/>
    </source>
</evidence>
<dbReference type="InterPro" id="IPR013783">
    <property type="entry name" value="Ig-like_fold"/>
</dbReference>
<evidence type="ECO:0000256" key="1">
    <source>
        <dbReference type="ARBA" id="ARBA00022723"/>
    </source>
</evidence>
<dbReference type="SUPFAM" id="SSF49299">
    <property type="entry name" value="PKD domain"/>
    <property type="match status" value="4"/>
</dbReference>
<dbReference type="InterPro" id="IPR008972">
    <property type="entry name" value="Cupredoxin"/>
</dbReference>
<feature type="domain" description="PKD" evidence="5">
    <location>
        <begin position="711"/>
        <end position="760"/>
    </location>
</feature>
<dbReference type="SMART" id="SM00089">
    <property type="entry name" value="PKD"/>
    <property type="match status" value="3"/>
</dbReference>
<keyword evidence="4" id="KW-0732">Signal</keyword>